<proteinExistence type="predicted"/>
<reference evidence="1 2" key="1">
    <citation type="submission" date="2024-11" db="EMBL/GenBank/DDBJ databases">
        <title>A near-complete genome assembly of Cinchona calisaya.</title>
        <authorList>
            <person name="Lian D.C."/>
            <person name="Zhao X.W."/>
            <person name="Wei L."/>
        </authorList>
    </citation>
    <scope>NUCLEOTIDE SEQUENCE [LARGE SCALE GENOMIC DNA]</scope>
    <source>
        <tissue evidence="1">Nenye</tissue>
    </source>
</reference>
<evidence type="ECO:0000313" key="1">
    <source>
        <dbReference type="EMBL" id="KAL3511803.1"/>
    </source>
</evidence>
<organism evidence="1 2">
    <name type="scientific">Cinchona calisaya</name>
    <dbReference type="NCBI Taxonomy" id="153742"/>
    <lineage>
        <taxon>Eukaryota</taxon>
        <taxon>Viridiplantae</taxon>
        <taxon>Streptophyta</taxon>
        <taxon>Embryophyta</taxon>
        <taxon>Tracheophyta</taxon>
        <taxon>Spermatophyta</taxon>
        <taxon>Magnoliopsida</taxon>
        <taxon>eudicotyledons</taxon>
        <taxon>Gunneridae</taxon>
        <taxon>Pentapetalae</taxon>
        <taxon>asterids</taxon>
        <taxon>lamiids</taxon>
        <taxon>Gentianales</taxon>
        <taxon>Rubiaceae</taxon>
        <taxon>Cinchonoideae</taxon>
        <taxon>Cinchoneae</taxon>
        <taxon>Cinchona</taxon>
    </lineage>
</organism>
<dbReference type="EMBL" id="JBJUIK010000011">
    <property type="protein sequence ID" value="KAL3511803.1"/>
    <property type="molecule type" value="Genomic_DNA"/>
</dbReference>
<comment type="caution">
    <text evidence="1">The sequence shown here is derived from an EMBL/GenBank/DDBJ whole genome shotgun (WGS) entry which is preliminary data.</text>
</comment>
<dbReference type="PANTHER" id="PTHR33132:SF128">
    <property type="entry name" value="OS01G0778900 PROTEIN"/>
    <property type="match status" value="1"/>
</dbReference>
<dbReference type="Proteomes" id="UP001630127">
    <property type="component" value="Unassembled WGS sequence"/>
</dbReference>
<protein>
    <submittedName>
        <fullName evidence="1">Uncharacterized protein</fullName>
    </submittedName>
</protein>
<dbReference type="PANTHER" id="PTHR33132">
    <property type="entry name" value="OSJNBB0118P14.9 PROTEIN"/>
    <property type="match status" value="1"/>
</dbReference>
<keyword evidence="2" id="KW-1185">Reference proteome</keyword>
<gene>
    <name evidence="1" type="ORF">ACH5RR_024520</name>
</gene>
<name>A0ABD2Z1Z5_9GENT</name>
<accession>A0ABD2Z1Z5</accession>
<sequence length="99" mass="10638">MCYPSVSLIDPFHSGNGRAGPRNLVSPMGTVAQQMVVRQHNQRPTTAIARITGREGGGGADGGVVKQCICSPTTHPGSFRCRYHLTEYQWVGRLGPKSS</sequence>
<dbReference type="AlphaFoldDB" id="A0ABD2Z1Z5"/>
<evidence type="ECO:0000313" key="2">
    <source>
        <dbReference type="Proteomes" id="UP001630127"/>
    </source>
</evidence>